<keyword evidence="2" id="KW-1185">Reference proteome</keyword>
<proteinExistence type="predicted"/>
<reference evidence="1 2" key="1">
    <citation type="submission" date="2020-08" db="EMBL/GenBank/DDBJ databases">
        <title>Plant Genome Project.</title>
        <authorList>
            <person name="Zhang R.-G."/>
        </authorList>
    </citation>
    <scope>NUCLEOTIDE SEQUENCE [LARGE SCALE GENOMIC DNA]</scope>
    <source>
        <strain evidence="1">WSP0</strain>
        <tissue evidence="1">Leaf</tissue>
    </source>
</reference>
<evidence type="ECO:0000313" key="2">
    <source>
        <dbReference type="Proteomes" id="UP000823749"/>
    </source>
</evidence>
<organism evidence="1 2">
    <name type="scientific">Rhododendron griersonianum</name>
    <dbReference type="NCBI Taxonomy" id="479676"/>
    <lineage>
        <taxon>Eukaryota</taxon>
        <taxon>Viridiplantae</taxon>
        <taxon>Streptophyta</taxon>
        <taxon>Embryophyta</taxon>
        <taxon>Tracheophyta</taxon>
        <taxon>Spermatophyta</taxon>
        <taxon>Magnoliopsida</taxon>
        <taxon>eudicotyledons</taxon>
        <taxon>Gunneridae</taxon>
        <taxon>Pentapetalae</taxon>
        <taxon>asterids</taxon>
        <taxon>Ericales</taxon>
        <taxon>Ericaceae</taxon>
        <taxon>Ericoideae</taxon>
        <taxon>Rhodoreae</taxon>
        <taxon>Rhododendron</taxon>
    </lineage>
</organism>
<dbReference type="AlphaFoldDB" id="A0AAV6JUH8"/>
<name>A0AAV6JUH8_9ERIC</name>
<dbReference type="EMBL" id="JACTNZ010000006">
    <property type="protein sequence ID" value="KAG5543833.1"/>
    <property type="molecule type" value="Genomic_DNA"/>
</dbReference>
<comment type="caution">
    <text evidence="1">The sequence shown here is derived from an EMBL/GenBank/DDBJ whole genome shotgun (WGS) entry which is preliminary data.</text>
</comment>
<sequence>MEMEVDKEEGAMDVVVSEPKSQQEITHHSSIFSLAVQSITCSRRKARASDYGRDIYSMSNSRAGLLCTDVVVWWWRFGLGWCGGGSDSGGSEGEERGEGGREWWWRFGWVLELELGEWRMEGFQIGAEGFGFRKQRALNGGALKSGRLAVMKRLDEDILEASSDANIKHFDSLCLVEHVGRSLFIYCNVTEILSKTELELLELNLTTVDMLSIECMLV</sequence>
<gene>
    <name evidence="1" type="ORF">RHGRI_016553</name>
</gene>
<dbReference type="Proteomes" id="UP000823749">
    <property type="component" value="Chromosome 6"/>
</dbReference>
<evidence type="ECO:0000313" key="1">
    <source>
        <dbReference type="EMBL" id="KAG5543833.1"/>
    </source>
</evidence>
<accession>A0AAV6JUH8</accession>
<protein>
    <submittedName>
        <fullName evidence="1">Uncharacterized protein</fullName>
    </submittedName>
</protein>